<protein>
    <submittedName>
        <fullName evidence="3">DUF4405 domain-containing protein</fullName>
    </submittedName>
</protein>
<sequence>MKPLIKESATSLTALVFFVVGVSGVLLYFHLFDVQVKALHETLGLLFVAAALLHVYFNWKGMKRYFPKKVFMGFTAVLTAVSIAFIASSESGPNPKVTLIDRALNAPLSVSLPLLETDREAAETLLGDRGITLGGADSLAAIARANSVSPFELVMMITAEKE</sequence>
<evidence type="ECO:0000259" key="2">
    <source>
        <dbReference type="Pfam" id="PF14358"/>
    </source>
</evidence>
<dbReference type="RefSeq" id="WP_345972863.1">
    <property type="nucleotide sequence ID" value="NZ_CP147920.1"/>
</dbReference>
<evidence type="ECO:0000313" key="3">
    <source>
        <dbReference type="EMBL" id="XAU15368.1"/>
    </source>
</evidence>
<evidence type="ECO:0000313" key="4">
    <source>
        <dbReference type="Proteomes" id="UP001447842"/>
    </source>
</evidence>
<feature type="transmembrane region" description="Helical" evidence="1">
    <location>
        <begin position="38"/>
        <end position="58"/>
    </location>
</feature>
<accession>A0ABZ3HCA0</accession>
<organism evidence="3 4">
    <name type="scientific">Sulfurimonas diazotrophicus</name>
    <dbReference type="NCBI Taxonomy" id="3131939"/>
    <lineage>
        <taxon>Bacteria</taxon>
        <taxon>Pseudomonadati</taxon>
        <taxon>Campylobacterota</taxon>
        <taxon>Epsilonproteobacteria</taxon>
        <taxon>Campylobacterales</taxon>
        <taxon>Sulfurimonadaceae</taxon>
        <taxon>Sulfurimonas</taxon>
    </lineage>
</organism>
<gene>
    <name evidence="3" type="ORF">WCY31_01405</name>
</gene>
<feature type="transmembrane region" description="Helical" evidence="1">
    <location>
        <begin position="12"/>
        <end position="32"/>
    </location>
</feature>
<keyword evidence="1" id="KW-1133">Transmembrane helix</keyword>
<dbReference type="Pfam" id="PF14358">
    <property type="entry name" value="DUF4405"/>
    <property type="match status" value="1"/>
</dbReference>
<keyword evidence="1" id="KW-0812">Transmembrane</keyword>
<feature type="domain" description="Flavinylation-associated cytochrome" evidence="2">
    <location>
        <begin position="12"/>
        <end position="59"/>
    </location>
</feature>
<reference evidence="3 4" key="1">
    <citation type="submission" date="2024-03" db="EMBL/GenBank/DDBJ databases">
        <title>Sulfurimonas sp. HSL3-1.</title>
        <authorList>
            <person name="Wang S."/>
        </authorList>
    </citation>
    <scope>NUCLEOTIDE SEQUENCE [LARGE SCALE GENOMIC DNA]</scope>
    <source>
        <strain evidence="3 4">HSL3-1</strain>
    </source>
</reference>
<evidence type="ECO:0000256" key="1">
    <source>
        <dbReference type="SAM" id="Phobius"/>
    </source>
</evidence>
<name>A0ABZ3HCA0_9BACT</name>
<dbReference type="EMBL" id="CP147920">
    <property type="protein sequence ID" value="XAU15368.1"/>
    <property type="molecule type" value="Genomic_DNA"/>
</dbReference>
<keyword evidence="1" id="KW-0472">Membrane</keyword>
<dbReference type="Proteomes" id="UP001447842">
    <property type="component" value="Chromosome"/>
</dbReference>
<feature type="transmembrane region" description="Helical" evidence="1">
    <location>
        <begin position="70"/>
        <end position="88"/>
    </location>
</feature>
<keyword evidence="4" id="KW-1185">Reference proteome</keyword>
<dbReference type="InterPro" id="IPR025517">
    <property type="entry name" value="DUF4405"/>
</dbReference>
<proteinExistence type="predicted"/>